<protein>
    <submittedName>
        <fullName evidence="1">Uncharacterized protein</fullName>
    </submittedName>
</protein>
<accession>A0A1Z4JFR3</accession>
<dbReference type="EMBL" id="AP018203">
    <property type="protein sequence ID" value="BAY55615.1"/>
    <property type="molecule type" value="Genomic_DNA"/>
</dbReference>
<name>A0A1Z4JFR3_LEPBY</name>
<dbReference type="AlphaFoldDB" id="A0A1Z4JFR3"/>
<evidence type="ECO:0000313" key="2">
    <source>
        <dbReference type="Proteomes" id="UP000217895"/>
    </source>
</evidence>
<gene>
    <name evidence="1" type="ORF">NIES2135_24390</name>
</gene>
<organism evidence="1 2">
    <name type="scientific">Leptolyngbya boryana NIES-2135</name>
    <dbReference type="NCBI Taxonomy" id="1973484"/>
    <lineage>
        <taxon>Bacteria</taxon>
        <taxon>Bacillati</taxon>
        <taxon>Cyanobacteriota</taxon>
        <taxon>Cyanophyceae</taxon>
        <taxon>Leptolyngbyales</taxon>
        <taxon>Leptolyngbyaceae</taxon>
        <taxon>Leptolyngbya group</taxon>
        <taxon>Leptolyngbya</taxon>
    </lineage>
</organism>
<proteinExistence type="predicted"/>
<evidence type="ECO:0000313" key="1">
    <source>
        <dbReference type="EMBL" id="BAY55615.1"/>
    </source>
</evidence>
<reference evidence="1 2" key="1">
    <citation type="submission" date="2017-06" db="EMBL/GenBank/DDBJ databases">
        <title>Genome sequencing of cyanobaciteial culture collection at National Institute for Environmental Studies (NIES).</title>
        <authorList>
            <person name="Hirose Y."/>
            <person name="Shimura Y."/>
            <person name="Fujisawa T."/>
            <person name="Nakamura Y."/>
            <person name="Kawachi M."/>
        </authorList>
    </citation>
    <scope>NUCLEOTIDE SEQUENCE [LARGE SCALE GENOMIC DNA]</scope>
    <source>
        <strain evidence="1 2">NIES-2135</strain>
    </source>
</reference>
<dbReference type="Proteomes" id="UP000217895">
    <property type="component" value="Chromosome"/>
</dbReference>
<keyword evidence="2" id="KW-1185">Reference proteome</keyword>
<sequence length="45" mass="4975">MQPSIAQILEGKLKNLALSSFNRQNMGNIDNILLSAIGSKQEIFQ</sequence>